<dbReference type="PATRIC" id="fig|1395513.3.peg.1575"/>
<evidence type="ECO:0000313" key="2">
    <source>
        <dbReference type="EMBL" id="EST12200.1"/>
    </source>
</evidence>
<reference evidence="2 3" key="1">
    <citation type="journal article" date="2013" name="Genome Announc.">
        <title>Genome Sequence of Sporolactobacillus laevolacticus DSM442, an Efficient Polymer-Grade D-Lactate Producer from Agricultural Waste Cottonseed as a Nitrogen Source.</title>
        <authorList>
            <person name="Wang H."/>
            <person name="Wang L."/>
            <person name="Ju J."/>
            <person name="Yu B."/>
            <person name="Ma Y."/>
        </authorList>
    </citation>
    <scope>NUCLEOTIDE SEQUENCE [LARGE SCALE GENOMIC DNA]</scope>
    <source>
        <strain evidence="2 3">DSM 442</strain>
    </source>
</reference>
<keyword evidence="1" id="KW-1133">Transmembrane helix</keyword>
<comment type="caution">
    <text evidence="2">The sequence shown here is derived from an EMBL/GenBank/DDBJ whole genome shotgun (WGS) entry which is preliminary data.</text>
</comment>
<keyword evidence="3" id="KW-1185">Reference proteome</keyword>
<proteinExistence type="predicted"/>
<sequence>MFQSVLAKFKRHFKTKRFLYLELPYLVIGALFLIFAPYKYHHWITYFILVYALIALIVDFIDFDAIKKHDQNSNS</sequence>
<dbReference type="EMBL" id="AWTC01000006">
    <property type="protein sequence ID" value="EST12200.1"/>
    <property type="molecule type" value="Genomic_DNA"/>
</dbReference>
<gene>
    <name evidence="2" type="ORF">P343_07755</name>
</gene>
<keyword evidence="1" id="KW-0472">Membrane</keyword>
<feature type="transmembrane region" description="Helical" evidence="1">
    <location>
        <begin position="43"/>
        <end position="61"/>
    </location>
</feature>
<name>V6IXZ3_9BACL</name>
<feature type="transmembrane region" description="Helical" evidence="1">
    <location>
        <begin position="18"/>
        <end position="37"/>
    </location>
</feature>
<protein>
    <submittedName>
        <fullName evidence="2">Uncharacterized protein</fullName>
    </submittedName>
</protein>
<dbReference type="Proteomes" id="UP000018296">
    <property type="component" value="Unassembled WGS sequence"/>
</dbReference>
<organism evidence="2 3">
    <name type="scientific">Sporolactobacillus laevolacticus DSM 442</name>
    <dbReference type="NCBI Taxonomy" id="1395513"/>
    <lineage>
        <taxon>Bacteria</taxon>
        <taxon>Bacillati</taxon>
        <taxon>Bacillota</taxon>
        <taxon>Bacilli</taxon>
        <taxon>Bacillales</taxon>
        <taxon>Sporolactobacillaceae</taxon>
        <taxon>Sporolactobacillus</taxon>
    </lineage>
</organism>
<dbReference type="RefSeq" id="WP_023509821.1">
    <property type="nucleotide sequence ID" value="NZ_AWTC01000006.1"/>
</dbReference>
<dbReference type="STRING" id="1395513.P343_07755"/>
<evidence type="ECO:0000256" key="1">
    <source>
        <dbReference type="SAM" id="Phobius"/>
    </source>
</evidence>
<evidence type="ECO:0000313" key="3">
    <source>
        <dbReference type="Proteomes" id="UP000018296"/>
    </source>
</evidence>
<dbReference type="AlphaFoldDB" id="V6IXZ3"/>
<accession>V6IXZ3</accession>
<keyword evidence="1" id="KW-0812">Transmembrane</keyword>